<name>A0A6J4PD33_9CYAN</name>
<organism evidence="2">
    <name type="scientific">uncultured Microcoleus sp</name>
    <dbReference type="NCBI Taxonomy" id="259945"/>
    <lineage>
        <taxon>Bacteria</taxon>
        <taxon>Bacillati</taxon>
        <taxon>Cyanobacteriota</taxon>
        <taxon>Cyanophyceae</taxon>
        <taxon>Oscillatoriophycideae</taxon>
        <taxon>Oscillatoriales</taxon>
        <taxon>Microcoleaceae</taxon>
        <taxon>Microcoleus</taxon>
        <taxon>environmental samples</taxon>
    </lineage>
</organism>
<proteinExistence type="predicted"/>
<evidence type="ECO:0000256" key="1">
    <source>
        <dbReference type="SAM" id="MobiDB-lite"/>
    </source>
</evidence>
<protein>
    <submittedName>
        <fullName evidence="2">Uncharacterized protein</fullName>
    </submittedName>
</protein>
<gene>
    <name evidence="2" type="ORF">AVDCRST_MAG84-6576</name>
</gene>
<evidence type="ECO:0000313" key="2">
    <source>
        <dbReference type="EMBL" id="CAA9410095.1"/>
    </source>
</evidence>
<dbReference type="EMBL" id="CADCTZ010001646">
    <property type="protein sequence ID" value="CAA9410095.1"/>
    <property type="molecule type" value="Genomic_DNA"/>
</dbReference>
<sequence>MSKERKSNKEVKKPKKQPDGVAKPKDDKKNYGSTDGRK</sequence>
<dbReference type="AlphaFoldDB" id="A0A6J4PD33"/>
<reference evidence="2" key="1">
    <citation type="submission" date="2020-02" db="EMBL/GenBank/DDBJ databases">
        <authorList>
            <person name="Meier V. D."/>
        </authorList>
    </citation>
    <scope>NUCLEOTIDE SEQUENCE</scope>
    <source>
        <strain evidence="2">AVDCRST_MAG84</strain>
    </source>
</reference>
<accession>A0A6J4PD33</accession>
<feature type="region of interest" description="Disordered" evidence="1">
    <location>
        <begin position="1"/>
        <end position="38"/>
    </location>
</feature>